<reference evidence="2 3" key="1">
    <citation type="submission" date="2014-02" db="EMBL/GenBank/DDBJ databases">
        <title>The genome sequence of Colletotrichum nymphaeae SA-01.</title>
        <authorList>
            <person name="Baroncelli R."/>
            <person name="Thon M.R."/>
        </authorList>
    </citation>
    <scope>NUCLEOTIDE SEQUENCE [LARGE SCALE GENOMIC DNA]</scope>
    <source>
        <strain evidence="2 3">SA-01</strain>
    </source>
</reference>
<protein>
    <submittedName>
        <fullName evidence="2">Uncharacterized protein</fullName>
    </submittedName>
</protein>
<comment type="caution">
    <text evidence="2">The sequence shown here is derived from an EMBL/GenBank/DDBJ whole genome shotgun (WGS) entry which is preliminary data.</text>
</comment>
<name>A0A135UJL8_9PEZI</name>
<dbReference type="OrthoDB" id="4813515at2759"/>
<evidence type="ECO:0000313" key="2">
    <source>
        <dbReference type="EMBL" id="KXH60579.1"/>
    </source>
</evidence>
<dbReference type="Proteomes" id="UP000070054">
    <property type="component" value="Unassembled WGS sequence"/>
</dbReference>
<evidence type="ECO:0000256" key="1">
    <source>
        <dbReference type="SAM" id="MobiDB-lite"/>
    </source>
</evidence>
<gene>
    <name evidence="2" type="ORF">CNYM01_00056</name>
</gene>
<evidence type="ECO:0000313" key="3">
    <source>
        <dbReference type="Proteomes" id="UP000070054"/>
    </source>
</evidence>
<proteinExistence type="predicted"/>
<feature type="region of interest" description="Disordered" evidence="1">
    <location>
        <begin position="1"/>
        <end position="36"/>
    </location>
</feature>
<dbReference type="AlphaFoldDB" id="A0A135UJL8"/>
<keyword evidence="3" id="KW-1185">Reference proteome</keyword>
<accession>A0A135UJL8</accession>
<organism evidence="2 3">
    <name type="scientific">Colletotrichum nymphaeae SA-01</name>
    <dbReference type="NCBI Taxonomy" id="1460502"/>
    <lineage>
        <taxon>Eukaryota</taxon>
        <taxon>Fungi</taxon>
        <taxon>Dikarya</taxon>
        <taxon>Ascomycota</taxon>
        <taxon>Pezizomycotina</taxon>
        <taxon>Sordariomycetes</taxon>
        <taxon>Hypocreomycetidae</taxon>
        <taxon>Glomerellales</taxon>
        <taxon>Glomerellaceae</taxon>
        <taxon>Colletotrichum</taxon>
        <taxon>Colletotrichum acutatum species complex</taxon>
    </lineage>
</organism>
<sequence length="171" mass="19545">MDRQVPNNKRQREAAMGDWPKMPGQFPGARSFPPLVQTSNVQWPDVRLPENTSKAPASPTAKPEVDEFRKWRSGIDKSLADIHLKLDYLLSETQEFRAMEAHYKNLQESTPMGTNLSNSCHRLDLHQQTIVETVQKLDTTMKQVDDLTREVTHLRDGSEVTVSFRSSGRKQ</sequence>
<dbReference type="EMBL" id="JEMN01000491">
    <property type="protein sequence ID" value="KXH60579.1"/>
    <property type="molecule type" value="Genomic_DNA"/>
</dbReference>